<dbReference type="EMBL" id="VCJR02000001">
    <property type="protein sequence ID" value="NHK26669.1"/>
    <property type="molecule type" value="Genomic_DNA"/>
</dbReference>
<name>A0A8J3A595_9PROT</name>
<reference evidence="2" key="1">
    <citation type="journal article" date="2014" name="Int. J. Syst. Evol. Microbiol.">
        <title>Complete genome sequence of Corynebacterium casei LMG S-19264T (=DSM 44701T), isolated from a smear-ripened cheese.</title>
        <authorList>
            <consortium name="US DOE Joint Genome Institute (JGI-PGF)"/>
            <person name="Walter F."/>
            <person name="Albersmeier A."/>
            <person name="Kalinowski J."/>
            <person name="Ruckert C."/>
        </authorList>
    </citation>
    <scope>NUCLEOTIDE SEQUENCE</scope>
    <source>
        <strain evidence="2">CGMCC 1.14984</strain>
    </source>
</reference>
<feature type="transmembrane region" description="Helical" evidence="1">
    <location>
        <begin position="52"/>
        <end position="69"/>
    </location>
</feature>
<evidence type="ECO:0000313" key="4">
    <source>
        <dbReference type="Proteomes" id="UP000621856"/>
    </source>
</evidence>
<feature type="transmembrane region" description="Helical" evidence="1">
    <location>
        <begin position="138"/>
        <end position="160"/>
    </location>
</feature>
<organism evidence="2 4">
    <name type="scientific">Aquisalinus luteolus</name>
    <dbReference type="NCBI Taxonomy" id="1566827"/>
    <lineage>
        <taxon>Bacteria</taxon>
        <taxon>Pseudomonadati</taxon>
        <taxon>Pseudomonadota</taxon>
        <taxon>Alphaproteobacteria</taxon>
        <taxon>Parvularculales</taxon>
        <taxon>Parvularculaceae</taxon>
        <taxon>Aquisalinus</taxon>
    </lineage>
</organism>
<evidence type="ECO:0000313" key="2">
    <source>
        <dbReference type="EMBL" id="GGH93045.1"/>
    </source>
</evidence>
<reference evidence="2" key="3">
    <citation type="submission" date="2020-09" db="EMBL/GenBank/DDBJ databases">
        <authorList>
            <person name="Sun Q."/>
            <person name="Zhou Y."/>
        </authorList>
    </citation>
    <scope>NUCLEOTIDE SEQUENCE</scope>
    <source>
        <strain evidence="2">CGMCC 1.14984</strain>
    </source>
</reference>
<gene>
    <name evidence="3" type="ORF">FF098_001950</name>
    <name evidence="2" type="ORF">GCM10011355_03960</name>
</gene>
<keyword evidence="1" id="KW-1133">Transmembrane helix</keyword>
<sequence length="301" mass="33680">MHYEEALRRCRHAAVAAFVSGALTAGVVLFAIFSGDGGWSGDRVIDFFADPWMLIDVVMILGLGLGVWFRSRFCAVSLLIYYVLSKIVMVVEFGQVGGLLVSAIFVWFYWRGITGAFAAHRIRKERDENYRRVPAWRWIGGSVAAVAFLGLFGFGFFLMMSPDAPQTYVTDIDTTPQDQIDGLREAGIIRADEQLKMFYSEAVFDYRKAGNILTDSRVVSYETLDGVQNIYSATYEEITGIYLESKGHAMEDTLAYITYGENEDGWLYLILSAERGGDEDFLSYLARRTGLSLTDQNGAPL</sequence>
<evidence type="ECO:0000256" key="1">
    <source>
        <dbReference type="SAM" id="Phobius"/>
    </source>
</evidence>
<dbReference type="AlphaFoldDB" id="A0A8J3A595"/>
<keyword evidence="5" id="KW-1185">Reference proteome</keyword>
<feature type="transmembrane region" description="Helical" evidence="1">
    <location>
        <begin position="12"/>
        <end position="32"/>
    </location>
</feature>
<reference evidence="3 5" key="2">
    <citation type="submission" date="2020-02" db="EMBL/GenBank/DDBJ databases">
        <title>Genome sequence of Parvularcula flava strain NH6-79.</title>
        <authorList>
            <person name="Abdul Karim M.H."/>
            <person name="Lam M.Q."/>
            <person name="Chen S.J."/>
            <person name="Yahya A."/>
            <person name="Shahir S."/>
            <person name="Shamsir M.S."/>
            <person name="Chong C.S."/>
        </authorList>
    </citation>
    <scope>NUCLEOTIDE SEQUENCE [LARGE SCALE GENOMIC DNA]</scope>
    <source>
        <strain evidence="3 5">NH6-79</strain>
    </source>
</reference>
<evidence type="ECO:0000313" key="3">
    <source>
        <dbReference type="EMBL" id="NHK26669.1"/>
    </source>
</evidence>
<evidence type="ECO:0000313" key="5">
    <source>
        <dbReference type="Proteomes" id="UP000818603"/>
    </source>
</evidence>
<keyword evidence="1" id="KW-0472">Membrane</keyword>
<dbReference type="EMBL" id="BMGZ01000001">
    <property type="protein sequence ID" value="GGH93045.1"/>
    <property type="molecule type" value="Genomic_DNA"/>
</dbReference>
<feature type="transmembrane region" description="Helical" evidence="1">
    <location>
        <begin position="99"/>
        <end position="118"/>
    </location>
</feature>
<dbReference type="Proteomes" id="UP000818603">
    <property type="component" value="Unassembled WGS sequence"/>
</dbReference>
<dbReference type="Proteomes" id="UP000621856">
    <property type="component" value="Unassembled WGS sequence"/>
</dbReference>
<protein>
    <submittedName>
        <fullName evidence="2">Uncharacterized protein</fullName>
    </submittedName>
</protein>
<dbReference type="RefSeq" id="WP_155136632.1">
    <property type="nucleotide sequence ID" value="NZ_BMGZ01000001.1"/>
</dbReference>
<proteinExistence type="predicted"/>
<feature type="transmembrane region" description="Helical" evidence="1">
    <location>
        <begin position="76"/>
        <end position="93"/>
    </location>
</feature>
<accession>A0A8J3A595</accession>
<keyword evidence="1" id="KW-0812">Transmembrane</keyword>
<comment type="caution">
    <text evidence="2">The sequence shown here is derived from an EMBL/GenBank/DDBJ whole genome shotgun (WGS) entry which is preliminary data.</text>
</comment>